<evidence type="ECO:0000313" key="4">
    <source>
        <dbReference type="Proteomes" id="UP000027222"/>
    </source>
</evidence>
<feature type="compositionally biased region" description="Polar residues" evidence="1">
    <location>
        <begin position="25"/>
        <end position="34"/>
    </location>
</feature>
<protein>
    <recommendedName>
        <fullName evidence="2">Retrovirus-related Pol polyprotein from transposon TNT 1-94-like beta-barrel domain-containing protein</fullName>
    </recommendedName>
</protein>
<dbReference type="HOGENOM" id="CLU_702170_0_0_1"/>
<dbReference type="OrthoDB" id="3025757at2759"/>
<dbReference type="EMBL" id="KL142372">
    <property type="protein sequence ID" value="KDR80449.1"/>
    <property type="molecule type" value="Genomic_DNA"/>
</dbReference>
<evidence type="ECO:0000313" key="3">
    <source>
        <dbReference type="EMBL" id="KDR80449.1"/>
    </source>
</evidence>
<proteinExistence type="predicted"/>
<accession>A0A067TKP0</accession>
<reference evidence="4" key="1">
    <citation type="journal article" date="2014" name="Proc. Natl. Acad. Sci. U.S.A.">
        <title>Extensive sampling of basidiomycete genomes demonstrates inadequacy of the white-rot/brown-rot paradigm for wood decay fungi.</title>
        <authorList>
            <person name="Riley R."/>
            <person name="Salamov A.A."/>
            <person name="Brown D.W."/>
            <person name="Nagy L.G."/>
            <person name="Floudas D."/>
            <person name="Held B.W."/>
            <person name="Levasseur A."/>
            <person name="Lombard V."/>
            <person name="Morin E."/>
            <person name="Otillar R."/>
            <person name="Lindquist E.A."/>
            <person name="Sun H."/>
            <person name="LaButti K.M."/>
            <person name="Schmutz J."/>
            <person name="Jabbour D."/>
            <person name="Luo H."/>
            <person name="Baker S.E."/>
            <person name="Pisabarro A.G."/>
            <person name="Walton J.D."/>
            <person name="Blanchette R.A."/>
            <person name="Henrissat B."/>
            <person name="Martin F."/>
            <person name="Cullen D."/>
            <person name="Hibbett D.S."/>
            <person name="Grigoriev I.V."/>
        </authorList>
    </citation>
    <scope>NUCLEOTIDE SEQUENCE [LARGE SCALE GENOMIC DNA]</scope>
    <source>
        <strain evidence="4">CBS 339.88</strain>
    </source>
</reference>
<feature type="domain" description="Retrovirus-related Pol polyprotein from transposon TNT 1-94-like beta-barrel" evidence="2">
    <location>
        <begin position="43"/>
        <end position="122"/>
    </location>
</feature>
<dbReference type="AlphaFoldDB" id="A0A067TKP0"/>
<feature type="compositionally biased region" description="Low complexity" evidence="1">
    <location>
        <begin position="1"/>
        <end position="16"/>
    </location>
</feature>
<gene>
    <name evidence="3" type="ORF">GALMADRAFT_136933</name>
</gene>
<dbReference type="Proteomes" id="UP000027222">
    <property type="component" value="Unassembled WGS sequence"/>
</dbReference>
<dbReference type="InterPro" id="IPR054722">
    <property type="entry name" value="PolX-like_BBD"/>
</dbReference>
<keyword evidence="4" id="KW-1185">Reference proteome</keyword>
<organism evidence="3 4">
    <name type="scientific">Galerina marginata (strain CBS 339.88)</name>
    <dbReference type="NCBI Taxonomy" id="685588"/>
    <lineage>
        <taxon>Eukaryota</taxon>
        <taxon>Fungi</taxon>
        <taxon>Dikarya</taxon>
        <taxon>Basidiomycota</taxon>
        <taxon>Agaricomycotina</taxon>
        <taxon>Agaricomycetes</taxon>
        <taxon>Agaricomycetidae</taxon>
        <taxon>Agaricales</taxon>
        <taxon>Agaricineae</taxon>
        <taxon>Strophariaceae</taxon>
        <taxon>Galerina</taxon>
    </lineage>
</organism>
<evidence type="ECO:0000259" key="2">
    <source>
        <dbReference type="Pfam" id="PF22936"/>
    </source>
</evidence>
<sequence>MPSKRSSTKSSTTKPEPSSRRKPKTTSPLTGTARTSPCHLVVDLSLPSHIINDRSLFTTYTPSRQVHRTVFGNKITIEGVGDAHIRVFAAGKFILLRMRNCWHVPSSPHHFLSCPTITSTGCQVVIASRTPRVLFSHKRCLAEPNLPKYLPLTKIDGYFILKYEVPVPGSVFPQPPSTTNQTPAISLHAPAYQPFSALSVPLQSHAFNSSSPLAHFAPLDDSYSQPFHFSGFSFLHKDPSAFQAPQTIPISDTSSSLDYSLFNSQPSLSSPSFNNSPLNPFSEAPISIIPSPIPTFNPQSIHQPQHPSLFNPLPDHLNFIIPPINPPSKTLLPIISYPVPSFNPQSIQQLYTSSVQFCPQLFLPNSSSTLISPKLSLDHPP</sequence>
<name>A0A067TKP0_GALM3</name>
<evidence type="ECO:0000256" key="1">
    <source>
        <dbReference type="SAM" id="MobiDB-lite"/>
    </source>
</evidence>
<feature type="region of interest" description="Disordered" evidence="1">
    <location>
        <begin position="1"/>
        <end position="34"/>
    </location>
</feature>
<dbReference type="Pfam" id="PF22936">
    <property type="entry name" value="Pol_BBD"/>
    <property type="match status" value="1"/>
</dbReference>